<dbReference type="InterPro" id="IPR036291">
    <property type="entry name" value="NAD(P)-bd_dom_sf"/>
</dbReference>
<name>A0ABY7NQI5_9SPHN</name>
<dbReference type="SUPFAM" id="SSF51735">
    <property type="entry name" value="NAD(P)-binding Rossmann-fold domains"/>
    <property type="match status" value="1"/>
</dbReference>
<dbReference type="PANTHER" id="PTHR43162">
    <property type="match status" value="1"/>
</dbReference>
<dbReference type="InterPro" id="IPR008030">
    <property type="entry name" value="NmrA-like"/>
</dbReference>
<dbReference type="InterPro" id="IPR051604">
    <property type="entry name" value="Ergot_Alk_Oxidoreductase"/>
</dbReference>
<accession>A0ABY7NQI5</accession>
<evidence type="ECO:0000313" key="2">
    <source>
        <dbReference type="EMBL" id="WBO23800.1"/>
    </source>
</evidence>
<evidence type="ECO:0000259" key="1">
    <source>
        <dbReference type="Pfam" id="PF05368"/>
    </source>
</evidence>
<dbReference type="EMBL" id="CP115174">
    <property type="protein sequence ID" value="WBO23800.1"/>
    <property type="molecule type" value="Genomic_DNA"/>
</dbReference>
<dbReference type="Gene3D" id="3.40.50.720">
    <property type="entry name" value="NAD(P)-binding Rossmann-like Domain"/>
    <property type="match status" value="1"/>
</dbReference>
<sequence>MFTKSFTASSHSASCSLIALLTTYILYRTVYIVVAGDCVMIVVTAPTGNIGRQLLDHLVNGDEPVRVIARDPARLPENIRESVDVIVGSHGDAEVVSEAFDGADSVFWLVPPDPKAASLDEAYSGFSRPACDAFVAQGVKRVVSISALGRGTSVAGRAGHVTASLAMDDLIASTGVAFRALTMPSFMDNLLGQAGAIKERGMFFSPMVPDRKFPTCATADIAAAAANLLLDHGWTGQGHIAVLGPEDLSFDEMAVILSETIGRSVAFQQIPMDAFAQRIAGFGMSEVIVQGYVDMMTAKNEGLDNAEPRTAGATSPTSFRTWCETILKPAILG</sequence>
<dbReference type="Pfam" id="PF05368">
    <property type="entry name" value="NmrA"/>
    <property type="match status" value="1"/>
</dbReference>
<dbReference type="Gene3D" id="3.90.25.10">
    <property type="entry name" value="UDP-galactose 4-epimerase, domain 1"/>
    <property type="match status" value="1"/>
</dbReference>
<feature type="domain" description="NmrA-like" evidence="1">
    <location>
        <begin position="41"/>
        <end position="312"/>
    </location>
</feature>
<dbReference type="PANTHER" id="PTHR43162:SF1">
    <property type="entry name" value="PRESTALK A DIFFERENTIATION PROTEIN A"/>
    <property type="match status" value="1"/>
</dbReference>
<dbReference type="Proteomes" id="UP001210865">
    <property type="component" value="Chromosome"/>
</dbReference>
<proteinExistence type="predicted"/>
<gene>
    <name evidence="2" type="ORF">PBT88_06675</name>
</gene>
<reference evidence="2 3" key="1">
    <citation type="submission" date="2022-12" db="EMBL/GenBank/DDBJ databases">
        <title>Sphingomonas abieness sp. nov., an endophytic bacterium isolated from Abies koreana.</title>
        <authorList>
            <person name="Jiang L."/>
            <person name="Lee J."/>
        </authorList>
    </citation>
    <scope>NUCLEOTIDE SEQUENCE [LARGE SCALE GENOMIC DNA]</scope>
    <source>
        <strain evidence="3">PAMB 00755</strain>
    </source>
</reference>
<protein>
    <submittedName>
        <fullName evidence="2">NAD(P)H-binding protein</fullName>
    </submittedName>
</protein>
<organism evidence="2 3">
    <name type="scientific">Sphingomonas abietis</name>
    <dbReference type="NCBI Taxonomy" id="3012344"/>
    <lineage>
        <taxon>Bacteria</taxon>
        <taxon>Pseudomonadati</taxon>
        <taxon>Pseudomonadota</taxon>
        <taxon>Alphaproteobacteria</taxon>
        <taxon>Sphingomonadales</taxon>
        <taxon>Sphingomonadaceae</taxon>
        <taxon>Sphingomonas</taxon>
    </lineage>
</organism>
<evidence type="ECO:0000313" key="3">
    <source>
        <dbReference type="Proteomes" id="UP001210865"/>
    </source>
</evidence>
<dbReference type="RefSeq" id="WP_270078431.1">
    <property type="nucleotide sequence ID" value="NZ_CP115174.1"/>
</dbReference>
<keyword evidence="3" id="KW-1185">Reference proteome</keyword>